<evidence type="ECO:0000256" key="5">
    <source>
        <dbReference type="ARBA" id="ARBA00023180"/>
    </source>
</evidence>
<feature type="transmembrane region" description="Helical" evidence="6">
    <location>
        <begin position="224"/>
        <end position="244"/>
    </location>
</feature>
<evidence type="ECO:0000259" key="7">
    <source>
        <dbReference type="PROSITE" id="PS50850"/>
    </source>
</evidence>
<feature type="transmembrane region" description="Helical" evidence="6">
    <location>
        <begin position="107"/>
        <end position="128"/>
    </location>
</feature>
<feature type="transmembrane region" description="Helical" evidence="6">
    <location>
        <begin position="492"/>
        <end position="512"/>
    </location>
</feature>
<keyword evidence="3 6" id="KW-1133">Transmembrane helix</keyword>
<evidence type="ECO:0000256" key="1">
    <source>
        <dbReference type="ARBA" id="ARBA00004141"/>
    </source>
</evidence>
<keyword evidence="4 6" id="KW-0472">Membrane</keyword>
<feature type="transmembrane region" description="Helical" evidence="6">
    <location>
        <begin position="287"/>
        <end position="305"/>
    </location>
</feature>
<dbReference type="InterPro" id="IPR011701">
    <property type="entry name" value="MFS"/>
</dbReference>
<dbReference type="EMBL" id="JAGPYM010000004">
    <property type="protein sequence ID" value="KAH6896035.1"/>
    <property type="molecule type" value="Genomic_DNA"/>
</dbReference>
<feature type="domain" description="Major facilitator superfamily (MFS) profile" evidence="7">
    <location>
        <begin position="67"/>
        <end position="516"/>
    </location>
</feature>
<dbReference type="Pfam" id="PF07690">
    <property type="entry name" value="MFS_1"/>
    <property type="match status" value="1"/>
</dbReference>
<comment type="caution">
    <text evidence="8">The sequence shown here is derived from an EMBL/GenBank/DDBJ whole genome shotgun (WGS) entry which is preliminary data.</text>
</comment>
<protein>
    <submittedName>
        <fullName evidence="8">Major facilitator superfamily domain-containing protein</fullName>
    </submittedName>
</protein>
<proteinExistence type="predicted"/>
<feature type="transmembrane region" description="Helical" evidence="6">
    <location>
        <begin position="325"/>
        <end position="345"/>
    </location>
</feature>
<reference evidence="8 9" key="1">
    <citation type="journal article" date="2021" name="Nat. Commun.">
        <title>Genetic determinants of endophytism in the Arabidopsis root mycobiome.</title>
        <authorList>
            <person name="Mesny F."/>
            <person name="Miyauchi S."/>
            <person name="Thiergart T."/>
            <person name="Pickel B."/>
            <person name="Atanasova L."/>
            <person name="Karlsson M."/>
            <person name="Huettel B."/>
            <person name="Barry K.W."/>
            <person name="Haridas S."/>
            <person name="Chen C."/>
            <person name="Bauer D."/>
            <person name="Andreopoulos W."/>
            <person name="Pangilinan J."/>
            <person name="LaButti K."/>
            <person name="Riley R."/>
            <person name="Lipzen A."/>
            <person name="Clum A."/>
            <person name="Drula E."/>
            <person name="Henrissat B."/>
            <person name="Kohler A."/>
            <person name="Grigoriev I.V."/>
            <person name="Martin F.M."/>
            <person name="Hacquard S."/>
        </authorList>
    </citation>
    <scope>NUCLEOTIDE SEQUENCE [LARGE SCALE GENOMIC DNA]</scope>
    <source>
        <strain evidence="8 9">MPI-CAGE-CH-0241</strain>
    </source>
</reference>
<dbReference type="SUPFAM" id="SSF103473">
    <property type="entry name" value="MFS general substrate transporter"/>
    <property type="match status" value="1"/>
</dbReference>
<organism evidence="8 9">
    <name type="scientific">Thelonectria olida</name>
    <dbReference type="NCBI Taxonomy" id="1576542"/>
    <lineage>
        <taxon>Eukaryota</taxon>
        <taxon>Fungi</taxon>
        <taxon>Dikarya</taxon>
        <taxon>Ascomycota</taxon>
        <taxon>Pezizomycotina</taxon>
        <taxon>Sordariomycetes</taxon>
        <taxon>Hypocreomycetidae</taxon>
        <taxon>Hypocreales</taxon>
        <taxon>Nectriaceae</taxon>
        <taxon>Thelonectria</taxon>
    </lineage>
</organism>
<evidence type="ECO:0000313" key="8">
    <source>
        <dbReference type="EMBL" id="KAH6896035.1"/>
    </source>
</evidence>
<dbReference type="GO" id="GO:0022857">
    <property type="term" value="F:transmembrane transporter activity"/>
    <property type="evidence" value="ECO:0007669"/>
    <property type="project" value="InterPro"/>
</dbReference>
<evidence type="ECO:0000256" key="3">
    <source>
        <dbReference type="ARBA" id="ARBA00022989"/>
    </source>
</evidence>
<evidence type="ECO:0000256" key="4">
    <source>
        <dbReference type="ARBA" id="ARBA00023136"/>
    </source>
</evidence>
<dbReference type="Gene3D" id="1.20.1720.10">
    <property type="entry name" value="Multidrug resistance protein D"/>
    <property type="match status" value="1"/>
</dbReference>
<dbReference type="PANTHER" id="PTHR42718">
    <property type="entry name" value="MAJOR FACILITATOR SUPERFAMILY MULTIDRUG TRANSPORTER MFSC"/>
    <property type="match status" value="1"/>
</dbReference>
<dbReference type="PANTHER" id="PTHR42718:SF41">
    <property type="entry name" value="MFS TRANSPORTER OF UNKOWN SPECIFICITY (AFU_ORTHOLOGUE AFUA_5G09940)-RELATED"/>
    <property type="match status" value="1"/>
</dbReference>
<feature type="transmembrane region" description="Helical" evidence="6">
    <location>
        <begin position="65"/>
        <end position="87"/>
    </location>
</feature>
<comment type="subcellular location">
    <subcellularLocation>
        <location evidence="1">Membrane</location>
        <topology evidence="1">Multi-pass membrane protein</topology>
    </subcellularLocation>
</comment>
<dbReference type="GO" id="GO:0016020">
    <property type="term" value="C:membrane"/>
    <property type="evidence" value="ECO:0007669"/>
    <property type="project" value="UniProtKB-SubCell"/>
</dbReference>
<feature type="transmembrane region" description="Helical" evidence="6">
    <location>
        <begin position="135"/>
        <end position="152"/>
    </location>
</feature>
<feature type="transmembrane region" description="Helical" evidence="6">
    <location>
        <begin position="256"/>
        <end position="275"/>
    </location>
</feature>
<feature type="transmembrane region" description="Helical" evidence="6">
    <location>
        <begin position="365"/>
        <end position="383"/>
    </location>
</feature>
<evidence type="ECO:0000313" key="9">
    <source>
        <dbReference type="Proteomes" id="UP000777438"/>
    </source>
</evidence>
<dbReference type="OrthoDB" id="440755at2759"/>
<dbReference type="PROSITE" id="PS50850">
    <property type="entry name" value="MFS"/>
    <property type="match status" value="1"/>
</dbReference>
<feature type="transmembrane region" description="Helical" evidence="6">
    <location>
        <begin position="195"/>
        <end position="218"/>
    </location>
</feature>
<dbReference type="AlphaFoldDB" id="A0A9P9AWP7"/>
<keyword evidence="2 6" id="KW-0812">Transmembrane</keyword>
<accession>A0A9P9AWP7</accession>
<dbReference type="InterPro" id="IPR020846">
    <property type="entry name" value="MFS_dom"/>
</dbReference>
<sequence>MGRPLTECHVVDVTANTDSQAADTPLEVFGRVVSAPAAEFCPPHSPNEGLALPDQDENLPKTRQFVINGLIILTNFVQFTSMFSTLAGGLEFSARLGSEATPGKANWMGAGFSLTQSAMVLISGRLGAIYGHNRCLLIGGSLIVIFSLANAFTTTYGSFVAMRAMTGVGGGILMPNAVASLMITTPPGPARNATLAIFAASPPIGALLGALLAGVFLQETEWKWLFITIAMLEFTVLAVLFFILPREKPVDKDGKVDFVGILLGVSGLVLFSFAWVQGPAVGWDTAYIIATLVLSVVCLGGFYVWERSYAVEPLMPLRIFSAPTFSALIVVVLLTYMSVGIALWYMVAWQQLIRHWTVLELAVGWIPYSVGASLAVSLAAWLIPRLAAQYMLAIGVFASLASLLLLATMPEQQTYWAQTFPAIFIGSICADFVYVAAQIIASNSVGKHEQGIAGSLIGTLNLYGNSLGLGFAGTLEIQLVKDGASESLSYRAALFFGAGLTVAALVVNFAFVRVPRDKNTGEEEEP</sequence>
<feature type="transmembrane region" description="Helical" evidence="6">
    <location>
        <begin position="452"/>
        <end position="472"/>
    </location>
</feature>
<dbReference type="Proteomes" id="UP000777438">
    <property type="component" value="Unassembled WGS sequence"/>
</dbReference>
<dbReference type="InterPro" id="IPR036259">
    <property type="entry name" value="MFS_trans_sf"/>
</dbReference>
<feature type="transmembrane region" description="Helical" evidence="6">
    <location>
        <begin position="390"/>
        <end position="409"/>
    </location>
</feature>
<keyword evidence="5" id="KW-0325">Glycoprotein</keyword>
<feature type="transmembrane region" description="Helical" evidence="6">
    <location>
        <begin position="415"/>
        <end position="440"/>
    </location>
</feature>
<keyword evidence="9" id="KW-1185">Reference proteome</keyword>
<name>A0A9P9AWP7_9HYPO</name>
<evidence type="ECO:0000256" key="6">
    <source>
        <dbReference type="SAM" id="Phobius"/>
    </source>
</evidence>
<dbReference type="Gene3D" id="1.20.1250.20">
    <property type="entry name" value="MFS general substrate transporter like domains"/>
    <property type="match status" value="1"/>
</dbReference>
<gene>
    <name evidence="8" type="ORF">B0T10DRAFT_230803</name>
</gene>
<feature type="transmembrane region" description="Helical" evidence="6">
    <location>
        <begin position="164"/>
        <end position="183"/>
    </location>
</feature>
<evidence type="ECO:0000256" key="2">
    <source>
        <dbReference type="ARBA" id="ARBA00022692"/>
    </source>
</evidence>